<dbReference type="InterPro" id="IPR036514">
    <property type="entry name" value="SGNH_hydro_sf"/>
</dbReference>
<feature type="region of interest" description="Disordered" evidence="11">
    <location>
        <begin position="452"/>
        <end position="488"/>
    </location>
</feature>
<dbReference type="PROSITE" id="PS01188">
    <property type="entry name" value="ELO"/>
    <property type="match status" value="1"/>
</dbReference>
<dbReference type="InterPro" id="IPR002076">
    <property type="entry name" value="ELO_fam"/>
</dbReference>
<evidence type="ECO:0000256" key="7">
    <source>
        <dbReference type="ARBA" id="ARBA00023098"/>
    </source>
</evidence>
<feature type="transmembrane region" description="Helical" evidence="10">
    <location>
        <begin position="20"/>
        <end position="41"/>
    </location>
</feature>
<dbReference type="EMBL" id="CAJOBF010000313">
    <property type="protein sequence ID" value="CAF3796295.1"/>
    <property type="molecule type" value="Genomic_DNA"/>
</dbReference>
<feature type="transmembrane region" description="Helical" evidence="10">
    <location>
        <begin position="224"/>
        <end position="245"/>
    </location>
</feature>
<dbReference type="GO" id="GO:0034625">
    <property type="term" value="P:fatty acid elongation, monounsaturated fatty acid"/>
    <property type="evidence" value="ECO:0007669"/>
    <property type="project" value="TreeGrafter"/>
</dbReference>
<keyword evidence="9 10" id="KW-0275">Fatty acid biosynthesis</keyword>
<comment type="catalytic activity">
    <reaction evidence="10">
        <text>a very-long-chain acyl-CoA + malonyl-CoA + H(+) = a very-long-chain 3-oxoacyl-CoA + CO2 + CoA</text>
        <dbReference type="Rhea" id="RHEA:32727"/>
        <dbReference type="ChEBI" id="CHEBI:15378"/>
        <dbReference type="ChEBI" id="CHEBI:16526"/>
        <dbReference type="ChEBI" id="CHEBI:57287"/>
        <dbReference type="ChEBI" id="CHEBI:57384"/>
        <dbReference type="ChEBI" id="CHEBI:90725"/>
        <dbReference type="ChEBI" id="CHEBI:90736"/>
        <dbReference type="EC" id="2.3.1.199"/>
    </reaction>
</comment>
<evidence type="ECO:0000256" key="8">
    <source>
        <dbReference type="ARBA" id="ARBA00023136"/>
    </source>
</evidence>
<reference evidence="13" key="1">
    <citation type="submission" date="2021-02" db="EMBL/GenBank/DDBJ databases">
        <authorList>
            <person name="Nowell W R."/>
        </authorList>
    </citation>
    <scope>NUCLEOTIDE SEQUENCE</scope>
</reference>
<comment type="similarity">
    <text evidence="10">Belongs to the ELO family.</text>
</comment>
<feature type="transmembrane region" description="Helical" evidence="10">
    <location>
        <begin position="160"/>
        <end position="179"/>
    </location>
</feature>
<proteinExistence type="inferred from homology"/>
<protein>
    <recommendedName>
        <fullName evidence="10">Elongation of very long chain fatty acids protein</fullName>
        <ecNumber evidence="10">2.3.1.199</ecNumber>
    </recommendedName>
    <alternativeName>
        <fullName evidence="10">Very-long-chain 3-oxoacyl-CoA synthase</fullName>
    </alternativeName>
</protein>
<sequence length="595" mass="68698">MDLFATIPQNGDIRVKDWPLMQSVIPTVLIIVAYIFFIIFGRKWMKNKNAFELRDFMLVYNIVKVILCIYITYEATYVWIKERYSFTCQPIDFSKSETAMKACKACWWFYIMKLVDLTDTILFVLRKKDEQITFLHVYHHITMTFCGWSGSKYVGGGQSLFVIIINSFIHVIMYGYYGLSACGPKIQKYLWWKRYITQAQMLQFVAVIIHSIVNLRQQCNFPKIFDLSFLIYGITILMLFANFYLQKRTEMRSILCYGDSNTWGFVPGSFGIRERFDRNTRWTGRLQQLLDPAYFYVIEEGLNSRTTNLDYGDRPNGFRGTEFLSVILYTHAPLDLVIIMLGLNDLKKQFNNRTSQQIAEGIKELIDIIRSTTYGSNMQESPAILIVSTPIPVETSSENPSDMFEGAKERIQDLADELKTLVNKYDKNVYFVDAAPSVQMSPVDGIHFDATAHEHKPEEEREEEKKQEKKEDKQETAASEEPALPPEVDAFFKGKNKYKHPYGDWKPVVKVDSSKRKTLSDQLDLPADNWHLPENQPAPVISEIKDESHVKLTFKEREITGISSSSSSKTSEGVVFKKRKAASNRQLRGSASKHD</sequence>
<dbReference type="AlphaFoldDB" id="A0A819BLI4"/>
<dbReference type="EC" id="2.3.1.199" evidence="10"/>
<evidence type="ECO:0000256" key="5">
    <source>
        <dbReference type="ARBA" id="ARBA00022832"/>
    </source>
</evidence>
<dbReference type="GO" id="GO:0019367">
    <property type="term" value="P:fatty acid elongation, saturated fatty acid"/>
    <property type="evidence" value="ECO:0007669"/>
    <property type="project" value="TreeGrafter"/>
</dbReference>
<accession>A0A819BLI4</accession>
<keyword evidence="2 10" id="KW-0444">Lipid biosynthesis</keyword>
<keyword evidence="5 10" id="KW-0276">Fatty acid metabolism</keyword>
<dbReference type="SUPFAM" id="SSF52266">
    <property type="entry name" value="SGNH hydrolase"/>
    <property type="match status" value="1"/>
</dbReference>
<keyword evidence="4 10" id="KW-0812">Transmembrane</keyword>
<gene>
    <name evidence="13" type="ORF">UXM345_LOCUS4538</name>
</gene>
<dbReference type="InterPro" id="IPR013830">
    <property type="entry name" value="SGNH_hydro"/>
</dbReference>
<dbReference type="GO" id="GO:0042761">
    <property type="term" value="P:very long-chain fatty acid biosynthetic process"/>
    <property type="evidence" value="ECO:0007669"/>
    <property type="project" value="TreeGrafter"/>
</dbReference>
<evidence type="ECO:0000256" key="9">
    <source>
        <dbReference type="ARBA" id="ARBA00023160"/>
    </source>
</evidence>
<evidence type="ECO:0000259" key="12">
    <source>
        <dbReference type="Pfam" id="PF13472"/>
    </source>
</evidence>
<evidence type="ECO:0000256" key="11">
    <source>
        <dbReference type="SAM" id="MobiDB-lite"/>
    </source>
</evidence>
<evidence type="ECO:0000256" key="10">
    <source>
        <dbReference type="RuleBase" id="RU361115"/>
    </source>
</evidence>
<comment type="subcellular location">
    <subcellularLocation>
        <location evidence="1">Membrane</location>
        <topology evidence="1">Multi-pass membrane protein</topology>
    </subcellularLocation>
</comment>
<dbReference type="Proteomes" id="UP000663842">
    <property type="component" value="Unassembled WGS sequence"/>
</dbReference>
<evidence type="ECO:0000313" key="14">
    <source>
        <dbReference type="Proteomes" id="UP000663842"/>
    </source>
</evidence>
<evidence type="ECO:0000256" key="2">
    <source>
        <dbReference type="ARBA" id="ARBA00022516"/>
    </source>
</evidence>
<name>A0A819BLI4_9BILA</name>
<evidence type="ECO:0000313" key="13">
    <source>
        <dbReference type="EMBL" id="CAF3796295.1"/>
    </source>
</evidence>
<dbReference type="PANTHER" id="PTHR11157">
    <property type="entry name" value="FATTY ACID ACYL TRANSFERASE-RELATED"/>
    <property type="match status" value="1"/>
</dbReference>
<feature type="domain" description="SGNH hydrolase-type esterase" evidence="12">
    <location>
        <begin position="256"/>
        <end position="454"/>
    </location>
</feature>
<keyword evidence="6 10" id="KW-1133">Transmembrane helix</keyword>
<dbReference type="Pfam" id="PF13472">
    <property type="entry name" value="Lipase_GDSL_2"/>
    <property type="match status" value="1"/>
</dbReference>
<keyword evidence="8 10" id="KW-0472">Membrane</keyword>
<comment type="caution">
    <text evidence="13">The sequence shown here is derived from an EMBL/GenBank/DDBJ whole genome shotgun (WGS) entry which is preliminary data.</text>
</comment>
<evidence type="ECO:0000256" key="3">
    <source>
        <dbReference type="ARBA" id="ARBA00022679"/>
    </source>
</evidence>
<feature type="region of interest" description="Disordered" evidence="11">
    <location>
        <begin position="556"/>
        <end position="595"/>
    </location>
</feature>
<dbReference type="GO" id="GO:0034626">
    <property type="term" value="P:fatty acid elongation, polyunsaturated fatty acid"/>
    <property type="evidence" value="ECO:0007669"/>
    <property type="project" value="TreeGrafter"/>
</dbReference>
<dbReference type="Gene3D" id="3.40.50.1110">
    <property type="entry name" value="SGNH hydrolase"/>
    <property type="match status" value="1"/>
</dbReference>
<dbReference type="GO" id="GO:0030148">
    <property type="term" value="P:sphingolipid biosynthetic process"/>
    <property type="evidence" value="ECO:0007669"/>
    <property type="project" value="TreeGrafter"/>
</dbReference>
<dbReference type="PANTHER" id="PTHR11157:SF126">
    <property type="entry name" value="ELONGATION OF VERY LONG CHAIN FATTY ACIDS PROTEIN"/>
    <property type="match status" value="1"/>
</dbReference>
<keyword evidence="3 10" id="KW-0808">Transferase</keyword>
<dbReference type="GO" id="GO:0005789">
    <property type="term" value="C:endoplasmic reticulum membrane"/>
    <property type="evidence" value="ECO:0007669"/>
    <property type="project" value="TreeGrafter"/>
</dbReference>
<feature type="compositionally biased region" description="Basic and acidic residues" evidence="11">
    <location>
        <begin position="452"/>
        <end position="475"/>
    </location>
</feature>
<dbReference type="Pfam" id="PF01151">
    <property type="entry name" value="ELO"/>
    <property type="match status" value="1"/>
</dbReference>
<feature type="transmembrane region" description="Helical" evidence="10">
    <location>
        <begin position="53"/>
        <end position="73"/>
    </location>
</feature>
<evidence type="ECO:0000256" key="4">
    <source>
        <dbReference type="ARBA" id="ARBA00022692"/>
    </source>
</evidence>
<feature type="transmembrane region" description="Helical" evidence="10">
    <location>
        <begin position="191"/>
        <end position="212"/>
    </location>
</feature>
<dbReference type="GO" id="GO:0009922">
    <property type="term" value="F:fatty acid elongase activity"/>
    <property type="evidence" value="ECO:0007669"/>
    <property type="project" value="UniProtKB-EC"/>
</dbReference>
<evidence type="ECO:0000256" key="6">
    <source>
        <dbReference type="ARBA" id="ARBA00022989"/>
    </source>
</evidence>
<evidence type="ECO:0000256" key="1">
    <source>
        <dbReference type="ARBA" id="ARBA00004141"/>
    </source>
</evidence>
<keyword evidence="7 10" id="KW-0443">Lipid metabolism</keyword>
<organism evidence="13 14">
    <name type="scientific">Rotaria magnacalcarata</name>
    <dbReference type="NCBI Taxonomy" id="392030"/>
    <lineage>
        <taxon>Eukaryota</taxon>
        <taxon>Metazoa</taxon>
        <taxon>Spiralia</taxon>
        <taxon>Gnathifera</taxon>
        <taxon>Rotifera</taxon>
        <taxon>Eurotatoria</taxon>
        <taxon>Bdelloidea</taxon>
        <taxon>Philodinida</taxon>
        <taxon>Philodinidae</taxon>
        <taxon>Rotaria</taxon>
    </lineage>
</organism>
<dbReference type="InterPro" id="IPR030457">
    <property type="entry name" value="ELO_CS"/>
</dbReference>